<keyword evidence="3" id="KW-1185">Reference proteome</keyword>
<keyword evidence="1" id="KW-0472">Membrane</keyword>
<accession>A0AAW0LY47</accession>
<feature type="transmembrane region" description="Helical" evidence="1">
    <location>
        <begin position="21"/>
        <end position="42"/>
    </location>
</feature>
<evidence type="ECO:0000313" key="2">
    <source>
        <dbReference type="EMBL" id="KAK7856400.1"/>
    </source>
</evidence>
<feature type="transmembrane region" description="Helical" evidence="1">
    <location>
        <begin position="89"/>
        <end position="111"/>
    </location>
</feature>
<keyword evidence="1" id="KW-0812">Transmembrane</keyword>
<evidence type="ECO:0000313" key="3">
    <source>
        <dbReference type="Proteomes" id="UP000237347"/>
    </source>
</evidence>
<dbReference type="AlphaFoldDB" id="A0AAW0LY47"/>
<dbReference type="Proteomes" id="UP000237347">
    <property type="component" value="Unassembled WGS sequence"/>
</dbReference>
<feature type="non-terminal residue" evidence="2">
    <location>
        <position position="1"/>
    </location>
</feature>
<organism evidence="2 3">
    <name type="scientific">Quercus suber</name>
    <name type="common">Cork oak</name>
    <dbReference type="NCBI Taxonomy" id="58331"/>
    <lineage>
        <taxon>Eukaryota</taxon>
        <taxon>Viridiplantae</taxon>
        <taxon>Streptophyta</taxon>
        <taxon>Embryophyta</taxon>
        <taxon>Tracheophyta</taxon>
        <taxon>Spermatophyta</taxon>
        <taxon>Magnoliopsida</taxon>
        <taxon>eudicotyledons</taxon>
        <taxon>Gunneridae</taxon>
        <taxon>Pentapetalae</taxon>
        <taxon>rosids</taxon>
        <taxon>fabids</taxon>
        <taxon>Fagales</taxon>
        <taxon>Fagaceae</taxon>
        <taxon>Quercus</taxon>
    </lineage>
</organism>
<keyword evidence="1" id="KW-1133">Transmembrane helix</keyword>
<protein>
    <submittedName>
        <fullName evidence="2">Vacuolar iron transporter like protein 1</fullName>
    </submittedName>
</protein>
<gene>
    <name evidence="2" type="ORF">CFP56_023682</name>
</gene>
<name>A0AAW0LY47_QUESU</name>
<reference evidence="2 3" key="1">
    <citation type="journal article" date="2018" name="Sci. Data">
        <title>The draft genome sequence of cork oak.</title>
        <authorList>
            <person name="Ramos A.M."/>
            <person name="Usie A."/>
            <person name="Barbosa P."/>
            <person name="Barros P.M."/>
            <person name="Capote T."/>
            <person name="Chaves I."/>
            <person name="Simoes F."/>
            <person name="Abreu I."/>
            <person name="Carrasquinho I."/>
            <person name="Faro C."/>
            <person name="Guimaraes J.B."/>
            <person name="Mendonca D."/>
            <person name="Nobrega F."/>
            <person name="Rodrigues L."/>
            <person name="Saibo N.J.M."/>
            <person name="Varela M.C."/>
            <person name="Egas C."/>
            <person name="Matos J."/>
            <person name="Miguel C.M."/>
            <person name="Oliveira M.M."/>
            <person name="Ricardo C.P."/>
            <person name="Goncalves S."/>
        </authorList>
    </citation>
    <scope>NUCLEOTIDE SEQUENCE [LARGE SCALE GENOMIC DNA]</scope>
    <source>
        <strain evidence="3">cv. HL8</strain>
    </source>
</reference>
<comment type="caution">
    <text evidence="2">The sequence shown here is derived from an EMBL/GenBank/DDBJ whole genome shotgun (WGS) entry which is preliminary data.</text>
</comment>
<evidence type="ECO:0000256" key="1">
    <source>
        <dbReference type="SAM" id="Phobius"/>
    </source>
</evidence>
<dbReference type="EMBL" id="PKMF04000037">
    <property type="protein sequence ID" value="KAK7856400.1"/>
    <property type="molecule type" value="Genomic_DNA"/>
</dbReference>
<proteinExistence type="predicted"/>
<sequence>ELQTKNEELDYNKRGKRLRTAILGANDLLLSTASLMIGVGAVRTDFKSMILSEVAGNEMLRKRNCQTLGMQLEHQHFQLLLGAVFIKDYAVRVGVVNGVVNFAFGGLSAFLGKTPIKVLLKVFDRRLDCYGSYLWLNQTCW</sequence>